<feature type="binding site" evidence="8">
    <location>
        <position position="288"/>
    </location>
    <ligand>
        <name>allantoate</name>
        <dbReference type="ChEBI" id="CHEBI:17536"/>
    </ligand>
</feature>
<dbReference type="InterPro" id="IPR036264">
    <property type="entry name" value="Bact_exopeptidase_dim_dom"/>
</dbReference>
<dbReference type="InterPro" id="IPR001261">
    <property type="entry name" value="ArgE/DapE_CS"/>
</dbReference>
<sequence length="416" mass="44541">MSRAAKRLAALLEELGAITDEPGRLTRTFLSPGMKRANALVGGWMKDAGLKVRVDTVGNLIGRLEPQSRNPRPKTLLLGSHLDTVRDAGRFDGPLGVLLPIVALAELKRRAVQLPFAVEVLGFSEEEGVRFASAYLGSEGYCGRLKPATLQLCDADGISVGDALKQFNGGKFTLPKPAHSRRDLLGYVEVHIEQGPVLEERNLAVGVVSAIAGQSRFKLTWTGKAGHAGTTPMALRRDALAAAAEFTLGIEAIAQRTRGLVATVGSLTVAPGAANVIPGQVVHTLDVRHADDRVRRQALLAIGRLATQIAARRRVTRTWQRTQENAATPCSPALTARLERSVQAVQGKSLSLVSGAGHDGVVMASLSPIAMLFVRCREGLSHHPDEYASPKDLGVALQVMIDFLQRLATDYTDQNS</sequence>
<comment type="similarity">
    <text evidence="2">Belongs to the peptidase M20 family.</text>
</comment>
<dbReference type="InterPro" id="IPR002933">
    <property type="entry name" value="Peptidase_M20"/>
</dbReference>
<comment type="subunit">
    <text evidence="3">Homodimer.</text>
</comment>
<evidence type="ECO:0000256" key="6">
    <source>
        <dbReference type="ARBA" id="ARBA00023211"/>
    </source>
</evidence>
<comment type="caution">
    <text evidence="10">The sequence shown here is derived from an EMBL/GenBank/DDBJ whole genome shotgun (WGS) entry which is preliminary data.</text>
</comment>
<evidence type="ECO:0000256" key="7">
    <source>
        <dbReference type="PIRSR" id="PIRSR001235-1"/>
    </source>
</evidence>
<dbReference type="OrthoDB" id="9808195at2"/>
<dbReference type="Gene3D" id="3.30.70.360">
    <property type="match status" value="1"/>
</dbReference>
<keyword evidence="4 7" id="KW-0479">Metal-binding</keyword>
<feature type="binding site" evidence="8">
    <location>
        <position position="275"/>
    </location>
    <ligand>
        <name>allantoate</name>
        <dbReference type="ChEBI" id="CHEBI:17536"/>
    </ligand>
</feature>
<name>A0A4Q1C9E6_9BACT</name>
<evidence type="ECO:0000313" key="11">
    <source>
        <dbReference type="Proteomes" id="UP000290218"/>
    </source>
</evidence>
<dbReference type="InterPro" id="IPR010158">
    <property type="entry name" value="Amidase_Cbmase"/>
</dbReference>
<keyword evidence="7" id="KW-0862">Zinc</keyword>
<dbReference type="SUPFAM" id="SSF53187">
    <property type="entry name" value="Zn-dependent exopeptidases"/>
    <property type="match status" value="1"/>
</dbReference>
<comment type="cofactor">
    <cofactor evidence="7">
        <name>Zn(2+)</name>
        <dbReference type="ChEBI" id="CHEBI:29105"/>
    </cofactor>
    <text evidence="7">Binds 2 Zn(2+) ions per subunit.</text>
</comment>
<dbReference type="PIRSF" id="PIRSF001235">
    <property type="entry name" value="Amidase_carbamoylase"/>
    <property type="match status" value="1"/>
</dbReference>
<dbReference type="SUPFAM" id="SSF55031">
    <property type="entry name" value="Bacterial exopeptidase dimerisation domain"/>
    <property type="match status" value="1"/>
</dbReference>
<dbReference type="Pfam" id="PF01546">
    <property type="entry name" value="Peptidase_M20"/>
    <property type="match status" value="1"/>
</dbReference>
<dbReference type="Pfam" id="PF07687">
    <property type="entry name" value="M20_dimer"/>
    <property type="match status" value="1"/>
</dbReference>
<evidence type="ECO:0000256" key="5">
    <source>
        <dbReference type="ARBA" id="ARBA00022801"/>
    </source>
</evidence>
<dbReference type="Proteomes" id="UP000290218">
    <property type="component" value="Unassembled WGS sequence"/>
</dbReference>
<dbReference type="GO" id="GO:0046872">
    <property type="term" value="F:metal ion binding"/>
    <property type="evidence" value="ECO:0007669"/>
    <property type="project" value="UniProtKB-KW"/>
</dbReference>
<feature type="binding site" evidence="7">
    <location>
        <position position="81"/>
    </location>
    <ligand>
        <name>Zn(2+)</name>
        <dbReference type="ChEBI" id="CHEBI:29105"/>
        <label>1</label>
    </ligand>
</feature>
<gene>
    <name evidence="10" type="ORF">ESB00_06875</name>
</gene>
<feature type="binding site" evidence="7">
    <location>
        <position position="191"/>
    </location>
    <ligand>
        <name>Zn(2+)</name>
        <dbReference type="ChEBI" id="CHEBI:29105"/>
        <label>1</label>
    </ligand>
</feature>
<feature type="binding site" evidence="7">
    <location>
        <position position="382"/>
    </location>
    <ligand>
        <name>Zn(2+)</name>
        <dbReference type="ChEBI" id="CHEBI:29105"/>
        <label>2</label>
    </ligand>
</feature>
<evidence type="ECO:0000256" key="8">
    <source>
        <dbReference type="PIRSR" id="PIRSR001235-2"/>
    </source>
</evidence>
<evidence type="ECO:0000259" key="9">
    <source>
        <dbReference type="Pfam" id="PF07687"/>
    </source>
</evidence>
<protein>
    <submittedName>
        <fullName evidence="10">Allantoate amidohydrolase</fullName>
    </submittedName>
</protein>
<feature type="binding site" evidence="8">
    <location>
        <position position="216"/>
    </location>
    <ligand>
        <name>allantoate</name>
        <dbReference type="ChEBI" id="CHEBI:17536"/>
    </ligand>
</feature>
<feature type="binding site" evidence="7">
    <location>
        <position position="92"/>
    </location>
    <ligand>
        <name>Zn(2+)</name>
        <dbReference type="ChEBI" id="CHEBI:29105"/>
        <label>1</label>
    </ligand>
</feature>
<keyword evidence="5 10" id="KW-0378">Hydrolase</keyword>
<dbReference type="PANTHER" id="PTHR32494:SF19">
    <property type="entry name" value="ALLANTOATE DEIMINASE-RELATED"/>
    <property type="match status" value="1"/>
</dbReference>
<dbReference type="GO" id="GO:0016813">
    <property type="term" value="F:hydrolase activity, acting on carbon-nitrogen (but not peptide) bonds, in linear amidines"/>
    <property type="evidence" value="ECO:0007669"/>
    <property type="project" value="InterPro"/>
</dbReference>
<dbReference type="InterPro" id="IPR011650">
    <property type="entry name" value="Peptidase_M20_dimer"/>
</dbReference>
<dbReference type="NCBIfam" id="TIGR01879">
    <property type="entry name" value="hydantase"/>
    <property type="match status" value="1"/>
</dbReference>
<dbReference type="AlphaFoldDB" id="A0A4Q1C9E6"/>
<accession>A0A4Q1C9E6</accession>
<keyword evidence="6" id="KW-0464">Manganese</keyword>
<organism evidence="10 11">
    <name type="scientific">Oleiharenicola lentus</name>
    <dbReference type="NCBI Taxonomy" id="2508720"/>
    <lineage>
        <taxon>Bacteria</taxon>
        <taxon>Pseudomonadati</taxon>
        <taxon>Verrucomicrobiota</taxon>
        <taxon>Opitutia</taxon>
        <taxon>Opitutales</taxon>
        <taxon>Opitutaceae</taxon>
        <taxon>Oleiharenicola</taxon>
    </lineage>
</organism>
<dbReference type="NCBIfam" id="NF006775">
    <property type="entry name" value="PRK09290.2-5"/>
    <property type="match status" value="1"/>
</dbReference>
<evidence type="ECO:0000256" key="3">
    <source>
        <dbReference type="ARBA" id="ARBA00011738"/>
    </source>
</evidence>
<feature type="binding site" evidence="7">
    <location>
        <position position="92"/>
    </location>
    <ligand>
        <name>Zn(2+)</name>
        <dbReference type="ChEBI" id="CHEBI:29105"/>
        <label>2</label>
    </ligand>
</feature>
<feature type="domain" description="Peptidase M20 dimerisation" evidence="9">
    <location>
        <begin position="213"/>
        <end position="298"/>
    </location>
</feature>
<feature type="binding site" evidence="7">
    <location>
        <position position="127"/>
    </location>
    <ligand>
        <name>Zn(2+)</name>
        <dbReference type="ChEBI" id="CHEBI:29105"/>
        <label>2</label>
    </ligand>
</feature>
<dbReference type="PANTHER" id="PTHR32494">
    <property type="entry name" value="ALLANTOATE DEIMINASE-RELATED"/>
    <property type="match status" value="1"/>
</dbReference>
<dbReference type="EMBL" id="SDHX01000001">
    <property type="protein sequence ID" value="RXK55604.1"/>
    <property type="molecule type" value="Genomic_DNA"/>
</dbReference>
<evidence type="ECO:0000256" key="1">
    <source>
        <dbReference type="ARBA" id="ARBA00001936"/>
    </source>
</evidence>
<dbReference type="RefSeq" id="WP_129046969.1">
    <property type="nucleotide sequence ID" value="NZ_SDHX01000001.1"/>
</dbReference>
<dbReference type="CDD" id="cd03884">
    <property type="entry name" value="M20_bAS"/>
    <property type="match status" value="1"/>
</dbReference>
<evidence type="ECO:0000313" key="10">
    <source>
        <dbReference type="EMBL" id="RXK55604.1"/>
    </source>
</evidence>
<dbReference type="PROSITE" id="PS00758">
    <property type="entry name" value="ARGE_DAPE_CPG2_1"/>
    <property type="match status" value="1"/>
</dbReference>
<reference evidence="10 11" key="1">
    <citation type="submission" date="2019-01" db="EMBL/GenBank/DDBJ databases">
        <title>Lacunisphaera sp. strain TWA-58.</title>
        <authorList>
            <person name="Chen W.-M."/>
        </authorList>
    </citation>
    <scope>NUCLEOTIDE SEQUENCE [LARGE SCALE GENOMIC DNA]</scope>
    <source>
        <strain evidence="10 11">TWA-58</strain>
    </source>
</reference>
<keyword evidence="11" id="KW-1185">Reference proteome</keyword>
<comment type="cofactor">
    <cofactor evidence="1">
        <name>Mn(2+)</name>
        <dbReference type="ChEBI" id="CHEBI:29035"/>
    </cofactor>
</comment>
<dbReference type="Gene3D" id="3.40.630.10">
    <property type="entry name" value="Zn peptidases"/>
    <property type="match status" value="1"/>
</dbReference>
<evidence type="ECO:0000256" key="2">
    <source>
        <dbReference type="ARBA" id="ARBA00006153"/>
    </source>
</evidence>
<evidence type="ECO:0000256" key="4">
    <source>
        <dbReference type="ARBA" id="ARBA00022723"/>
    </source>
</evidence>
<proteinExistence type="inferred from homology"/>